<accession>A0ABQ6I0K3</accession>
<evidence type="ECO:0000313" key="6">
    <source>
        <dbReference type="Proteomes" id="UP001157091"/>
    </source>
</evidence>
<evidence type="ECO:0000313" key="5">
    <source>
        <dbReference type="EMBL" id="GMA24216.1"/>
    </source>
</evidence>
<comment type="similarity">
    <text evidence="1">Belongs to the HipA Ser/Thr kinase family.</text>
</comment>
<dbReference type="InterPro" id="IPR012893">
    <property type="entry name" value="HipA-like_C"/>
</dbReference>
<dbReference type="Pfam" id="PF07804">
    <property type="entry name" value="HipA_C"/>
    <property type="match status" value="1"/>
</dbReference>
<keyword evidence="6" id="KW-1185">Reference proteome</keyword>
<protein>
    <recommendedName>
        <fullName evidence="4">HipA-like C-terminal domain-containing protein</fullName>
    </recommendedName>
</protein>
<reference evidence="6" key="1">
    <citation type="journal article" date="2019" name="Int. J. Syst. Evol. Microbiol.">
        <title>The Global Catalogue of Microorganisms (GCM) 10K type strain sequencing project: providing services to taxonomists for standard genome sequencing and annotation.</title>
        <authorList>
            <consortium name="The Broad Institute Genomics Platform"/>
            <consortium name="The Broad Institute Genome Sequencing Center for Infectious Disease"/>
            <person name="Wu L."/>
            <person name="Ma J."/>
        </authorList>
    </citation>
    <scope>NUCLEOTIDE SEQUENCE [LARGE SCALE GENOMIC DNA]</scope>
    <source>
        <strain evidence="6">NBRC 106348</strain>
    </source>
</reference>
<evidence type="ECO:0000259" key="4">
    <source>
        <dbReference type="Pfam" id="PF07804"/>
    </source>
</evidence>
<gene>
    <name evidence="5" type="ORF">GCM10025864_19750</name>
</gene>
<dbReference type="EMBL" id="BSUK01000001">
    <property type="protein sequence ID" value="GMA24216.1"/>
    <property type="molecule type" value="Genomic_DNA"/>
</dbReference>
<name>A0ABQ6I0K3_9MICO</name>
<dbReference type="InterPro" id="IPR052028">
    <property type="entry name" value="HipA_Ser/Thr_kinase"/>
</dbReference>
<comment type="caution">
    <text evidence="5">The sequence shown here is derived from an EMBL/GenBank/DDBJ whole genome shotgun (WGS) entry which is preliminary data.</text>
</comment>
<feature type="domain" description="HipA-like C-terminal" evidence="4">
    <location>
        <begin position="38"/>
        <end position="246"/>
    </location>
</feature>
<keyword evidence="2" id="KW-0808">Transferase</keyword>
<sequence>MPRLIHLPELLHAADVAARDGAGQLDAVRALLAAGTGSLGGARPKAAVLDADGHQLIAKFPHHDDDWDVMAWEATALDLAGAAGVQVAQHRLVQIEGQHVLLLDRFDRDAAGNRVGYMSAMTLLEQRDGDHGDYVDVVERLAEVGARAKDDAHQLFRRVALSVGLNNTDDHLRNHGFVRHRGGWALSPAFDVNPNPDPDLRQTTIAGADRPDDEREGLVELARSCRLTPAEARSVCDEVAGAVDHWQEIAVRNAVPESQLSRFEDSFSSGLRTLRAV</sequence>
<evidence type="ECO:0000256" key="2">
    <source>
        <dbReference type="ARBA" id="ARBA00022679"/>
    </source>
</evidence>
<proteinExistence type="inferred from homology"/>
<evidence type="ECO:0000256" key="3">
    <source>
        <dbReference type="ARBA" id="ARBA00022777"/>
    </source>
</evidence>
<evidence type="ECO:0000256" key="1">
    <source>
        <dbReference type="ARBA" id="ARBA00010164"/>
    </source>
</evidence>
<dbReference type="PANTHER" id="PTHR37419">
    <property type="entry name" value="SERINE/THREONINE-PROTEIN KINASE TOXIN HIPA"/>
    <property type="match status" value="1"/>
</dbReference>
<dbReference type="Proteomes" id="UP001157091">
    <property type="component" value="Unassembled WGS sequence"/>
</dbReference>
<organism evidence="5 6">
    <name type="scientific">Luteimicrobium album</name>
    <dbReference type="NCBI Taxonomy" id="1054550"/>
    <lineage>
        <taxon>Bacteria</taxon>
        <taxon>Bacillati</taxon>
        <taxon>Actinomycetota</taxon>
        <taxon>Actinomycetes</taxon>
        <taxon>Micrococcales</taxon>
        <taxon>Luteimicrobium</taxon>
    </lineage>
</organism>
<dbReference type="PANTHER" id="PTHR37419:SF8">
    <property type="entry name" value="TOXIN YJJJ"/>
    <property type="match status" value="1"/>
</dbReference>
<dbReference type="RefSeq" id="WP_284293073.1">
    <property type="nucleotide sequence ID" value="NZ_BSUK01000001.1"/>
</dbReference>
<keyword evidence="3" id="KW-0418">Kinase</keyword>